<dbReference type="GO" id="GO:0005737">
    <property type="term" value="C:cytoplasm"/>
    <property type="evidence" value="ECO:0007669"/>
    <property type="project" value="UniProtKB-SubCell"/>
</dbReference>
<dbReference type="Pfam" id="PF03841">
    <property type="entry name" value="SelA"/>
    <property type="match status" value="1"/>
</dbReference>
<feature type="modified residue" description="N6-(pyridoxal phosphate)lysine" evidence="8 9">
    <location>
        <position position="299"/>
    </location>
</feature>
<gene>
    <name evidence="8" type="primary">selA</name>
    <name evidence="11" type="ORF">PYK22_02580</name>
</gene>
<evidence type="ECO:0000256" key="4">
    <source>
        <dbReference type="ARBA" id="ARBA00022898"/>
    </source>
</evidence>
<dbReference type="GO" id="GO:0001717">
    <property type="term" value="P:conversion of seryl-tRNAsec to selenocys-tRNAsec"/>
    <property type="evidence" value="ECO:0007669"/>
    <property type="project" value="UniProtKB-UniRule"/>
</dbReference>
<reference evidence="11 12" key="2">
    <citation type="submission" date="2015-01" db="EMBL/GenBank/DDBJ databases">
        <title>Complete genome sequence of Pyrinomonas methylaliphatogenes type strain K22T.</title>
        <authorList>
            <person name="Lee K.C.Y."/>
            <person name="Power J.F."/>
            <person name="Dunfield P.F."/>
            <person name="Morgan X.C."/>
            <person name="Huttenhower C."/>
            <person name="Stott M.B."/>
        </authorList>
    </citation>
    <scope>NUCLEOTIDE SEQUENCE [LARGE SCALE GENOMIC DNA]</scope>
    <source>
        <strain evidence="11 12">K22</strain>
    </source>
</reference>
<dbReference type="HAMAP" id="MF_00423">
    <property type="entry name" value="SelA"/>
    <property type="match status" value="1"/>
</dbReference>
<dbReference type="PANTHER" id="PTHR32328:SF0">
    <property type="entry name" value="L-SERYL-TRNA(SEC) SELENIUM TRANSFERASE"/>
    <property type="match status" value="1"/>
</dbReference>
<keyword evidence="12" id="KW-1185">Reference proteome</keyword>
<keyword evidence="4 8" id="KW-0663">Pyridoxal phosphate</keyword>
<dbReference type="PANTHER" id="PTHR32328">
    <property type="entry name" value="L-SERYL-TRNA(SEC) SELENIUM TRANSFERASE"/>
    <property type="match status" value="1"/>
</dbReference>
<dbReference type="InterPro" id="IPR015421">
    <property type="entry name" value="PyrdxlP-dep_Trfase_major"/>
</dbReference>
<evidence type="ECO:0000313" key="12">
    <source>
        <dbReference type="Proteomes" id="UP000031518"/>
    </source>
</evidence>
<evidence type="ECO:0000256" key="9">
    <source>
        <dbReference type="PIRSR" id="PIRSR618319-50"/>
    </source>
</evidence>
<dbReference type="OrthoDB" id="9787096at2"/>
<dbReference type="RefSeq" id="WP_041977879.1">
    <property type="nucleotide sequence ID" value="NZ_CBXV010000008.1"/>
</dbReference>
<name>A0A0B6X1Y6_9BACT</name>
<dbReference type="GO" id="GO:0001514">
    <property type="term" value="P:selenocysteine incorporation"/>
    <property type="evidence" value="ECO:0007669"/>
    <property type="project" value="UniProtKB-UniRule"/>
</dbReference>
<dbReference type="Proteomes" id="UP000031518">
    <property type="component" value="Unassembled WGS sequence"/>
</dbReference>
<dbReference type="Gene3D" id="3.40.640.10">
    <property type="entry name" value="Type I PLP-dependent aspartate aminotransferase-like (Major domain)"/>
    <property type="match status" value="1"/>
</dbReference>
<evidence type="ECO:0000256" key="2">
    <source>
        <dbReference type="ARBA" id="ARBA00022490"/>
    </source>
</evidence>
<evidence type="ECO:0000256" key="8">
    <source>
        <dbReference type="HAMAP-Rule" id="MF_00423"/>
    </source>
</evidence>
<protein>
    <recommendedName>
        <fullName evidence="8">L-seryl-tRNA(Sec) selenium transferase</fullName>
        <ecNumber evidence="8">2.9.1.1</ecNumber>
    </recommendedName>
    <alternativeName>
        <fullName evidence="8">Selenocysteine synthase</fullName>
        <shortName evidence="8">Sec synthase</shortName>
    </alternativeName>
    <alternativeName>
        <fullName evidence="8">Selenocysteinyl-tRNA(Sec) synthase</fullName>
    </alternativeName>
</protein>
<comment type="cofactor">
    <cofactor evidence="1 8 9">
        <name>pyridoxal 5'-phosphate</name>
        <dbReference type="ChEBI" id="CHEBI:597326"/>
    </cofactor>
</comment>
<keyword evidence="2 8" id="KW-0963">Cytoplasm</keyword>
<feature type="domain" description="L-seryl-tRNA selenium transferase N-terminal" evidence="10">
    <location>
        <begin position="10"/>
        <end position="49"/>
    </location>
</feature>
<evidence type="ECO:0000256" key="5">
    <source>
        <dbReference type="ARBA" id="ARBA00022917"/>
    </source>
</evidence>
<comment type="subcellular location">
    <subcellularLocation>
        <location evidence="8">Cytoplasm</location>
    </subcellularLocation>
</comment>
<dbReference type="InterPro" id="IPR004534">
    <property type="entry name" value="SelA_trans"/>
</dbReference>
<dbReference type="InterPro" id="IPR015424">
    <property type="entry name" value="PyrdxlP-dep_Trfase"/>
</dbReference>
<dbReference type="InterPro" id="IPR025862">
    <property type="entry name" value="SelA_trans_N_dom"/>
</dbReference>
<dbReference type="AlphaFoldDB" id="A0A0B6X1Y6"/>
<evidence type="ECO:0000256" key="6">
    <source>
        <dbReference type="ARBA" id="ARBA00023266"/>
    </source>
</evidence>
<keyword evidence="5 8" id="KW-0648">Protein biosynthesis</keyword>
<accession>A0A0B6X1Y6</accession>
<comment type="similarity">
    <text evidence="7 8">Belongs to the SelA family.</text>
</comment>
<comment type="function">
    <text evidence="8">Converts seryl-tRNA(Sec) to selenocysteinyl-tRNA(Sec) required for selenoprotein biosynthesis.</text>
</comment>
<dbReference type="Gene3D" id="3.90.1150.180">
    <property type="match status" value="1"/>
</dbReference>
<evidence type="ECO:0000313" key="11">
    <source>
        <dbReference type="EMBL" id="CDM66549.1"/>
    </source>
</evidence>
<evidence type="ECO:0000259" key="10">
    <source>
        <dbReference type="Pfam" id="PF12390"/>
    </source>
</evidence>
<dbReference type="SUPFAM" id="SSF53383">
    <property type="entry name" value="PLP-dependent transferases"/>
    <property type="match status" value="1"/>
</dbReference>
<evidence type="ECO:0000256" key="7">
    <source>
        <dbReference type="ARBA" id="ARBA00044507"/>
    </source>
</evidence>
<dbReference type="EC" id="2.9.1.1" evidence="8"/>
<dbReference type="UniPathway" id="UPA00906">
    <property type="reaction ID" value="UER00896"/>
</dbReference>
<dbReference type="EMBL" id="CBXV010000008">
    <property type="protein sequence ID" value="CDM66549.1"/>
    <property type="molecule type" value="Genomic_DNA"/>
</dbReference>
<comment type="pathway">
    <text evidence="8">Aminoacyl-tRNA biosynthesis; selenocysteinyl-tRNA(Sec) biosynthesis; selenocysteinyl-tRNA(Sec) from L-seryl-tRNA(Sec) (bacterial route): step 1/1.</text>
</comment>
<dbReference type="Pfam" id="PF12390">
    <property type="entry name" value="Se-cys_synth_N"/>
    <property type="match status" value="1"/>
</dbReference>
<dbReference type="InterPro" id="IPR018319">
    <property type="entry name" value="SelA-like"/>
</dbReference>
<comment type="catalytic activity">
    <reaction evidence="8">
        <text>L-seryl-tRNA(Sec) + selenophosphate + H(+) = L-selenocysteinyl-tRNA(Sec) + phosphate</text>
        <dbReference type="Rhea" id="RHEA:22728"/>
        <dbReference type="Rhea" id="RHEA-COMP:9742"/>
        <dbReference type="Rhea" id="RHEA-COMP:9743"/>
        <dbReference type="ChEBI" id="CHEBI:15378"/>
        <dbReference type="ChEBI" id="CHEBI:16144"/>
        <dbReference type="ChEBI" id="CHEBI:43474"/>
        <dbReference type="ChEBI" id="CHEBI:78533"/>
        <dbReference type="ChEBI" id="CHEBI:78573"/>
        <dbReference type="EC" id="2.9.1.1"/>
    </reaction>
</comment>
<evidence type="ECO:0000256" key="1">
    <source>
        <dbReference type="ARBA" id="ARBA00001933"/>
    </source>
</evidence>
<proteinExistence type="inferred from homology"/>
<dbReference type="STRING" id="454194.PYK22_02580"/>
<dbReference type="GO" id="GO:0004125">
    <property type="term" value="F:L-seryl-tRNA(Sec) selenium transferase activity"/>
    <property type="evidence" value="ECO:0007669"/>
    <property type="project" value="UniProtKB-UniRule"/>
</dbReference>
<keyword evidence="6 8" id="KW-0711">Selenium</keyword>
<evidence type="ECO:0000256" key="3">
    <source>
        <dbReference type="ARBA" id="ARBA00022679"/>
    </source>
</evidence>
<keyword evidence="3 8" id="KW-0808">Transferase</keyword>
<sequence>MDEEQVHSKLRALPSVDALLHQPLVQSLRASLSAERLTALAREVIGELRAELLGQESSAPRSDLLVEAAARLCARVERERASSLQRRVINATGVVLHTNLGRAPLADVAVEAMARASRYCALEFDLETGKRGRRGARVERLLGELTGAEAALVVNNCAAATLLVLSALARDGEVIISRGELVEIGGDFRIPDVMAQSGATMVEVGTTNRTRLVDYERAINARTRLIARVHQSNYRIIGFTHAPSLEELASLAHAHGLFLYEDAGSGALVDLRQCGIDGEPIIRESLEKGADVVTFSGDKLLGAAQAGLIVGRRECVERLRRHPLYRALRVDKLTLAALEATLEIYRRGHHLDQVPALRMLAVTPEELERRALSLASRLRASAPKLRVEVIAGQSAVGGGAAPMANLPTSLVALEHEEHSAAEIERALRQSDPPIIARVSDEKVMLDLRTVAADEEVNLFNALLKVA</sequence>
<dbReference type="NCBIfam" id="TIGR00474">
    <property type="entry name" value="selA"/>
    <property type="match status" value="1"/>
</dbReference>
<reference evidence="11 12" key="1">
    <citation type="submission" date="2013-12" db="EMBL/GenBank/DDBJ databases">
        <authorList>
            <person name="Stott M."/>
        </authorList>
    </citation>
    <scope>NUCLEOTIDE SEQUENCE [LARGE SCALE GENOMIC DNA]</scope>
    <source>
        <strain evidence="11 12">K22</strain>
    </source>
</reference>
<organism evidence="11 12">
    <name type="scientific">Pyrinomonas methylaliphatogenes</name>
    <dbReference type="NCBI Taxonomy" id="454194"/>
    <lineage>
        <taxon>Bacteria</taxon>
        <taxon>Pseudomonadati</taxon>
        <taxon>Acidobacteriota</taxon>
        <taxon>Blastocatellia</taxon>
        <taxon>Blastocatellales</taxon>
        <taxon>Pyrinomonadaceae</taxon>
        <taxon>Pyrinomonas</taxon>
    </lineage>
</organism>